<dbReference type="InterPro" id="IPR047655">
    <property type="entry name" value="Transpos_IS630-like"/>
</dbReference>
<dbReference type="Proteomes" id="UP001165121">
    <property type="component" value="Unassembled WGS sequence"/>
</dbReference>
<accession>A0A9W6XMI8</accession>
<organism evidence="2 3">
    <name type="scientific">Phytophthora fragariaefolia</name>
    <dbReference type="NCBI Taxonomy" id="1490495"/>
    <lineage>
        <taxon>Eukaryota</taxon>
        <taxon>Sar</taxon>
        <taxon>Stramenopiles</taxon>
        <taxon>Oomycota</taxon>
        <taxon>Peronosporomycetes</taxon>
        <taxon>Peronosporales</taxon>
        <taxon>Peronosporaceae</taxon>
        <taxon>Phytophthora</taxon>
    </lineage>
</organism>
<dbReference type="OrthoDB" id="127242at2759"/>
<dbReference type="Pfam" id="PF13358">
    <property type="entry name" value="DDE_3"/>
    <property type="match status" value="1"/>
</dbReference>
<dbReference type="InterPro" id="IPR036397">
    <property type="entry name" value="RNaseH_sf"/>
</dbReference>
<dbReference type="SUPFAM" id="SSF53098">
    <property type="entry name" value="Ribonuclease H-like"/>
    <property type="match status" value="1"/>
</dbReference>
<reference evidence="2" key="1">
    <citation type="submission" date="2023-04" db="EMBL/GenBank/DDBJ databases">
        <title>Phytophthora fragariaefolia NBRC 109709.</title>
        <authorList>
            <person name="Ichikawa N."/>
            <person name="Sato H."/>
            <person name="Tonouchi N."/>
        </authorList>
    </citation>
    <scope>NUCLEOTIDE SEQUENCE</scope>
    <source>
        <strain evidence="2">NBRC 109709</strain>
    </source>
</reference>
<proteinExistence type="predicted"/>
<dbReference type="GO" id="GO:0003676">
    <property type="term" value="F:nucleic acid binding"/>
    <property type="evidence" value="ECO:0007669"/>
    <property type="project" value="InterPro"/>
</dbReference>
<dbReference type="InterPro" id="IPR012337">
    <property type="entry name" value="RNaseH-like_sf"/>
</dbReference>
<comment type="caution">
    <text evidence="2">The sequence shown here is derived from an EMBL/GenBank/DDBJ whole genome shotgun (WGS) entry which is preliminary data.</text>
</comment>
<protein>
    <submittedName>
        <fullName evidence="2">Unnamed protein product</fullName>
    </submittedName>
</protein>
<dbReference type="EMBL" id="BSXT01001380">
    <property type="protein sequence ID" value="GMF41808.1"/>
    <property type="molecule type" value="Genomic_DNA"/>
</dbReference>
<dbReference type="Gene3D" id="3.30.420.10">
    <property type="entry name" value="Ribonuclease H-like superfamily/Ribonuclease H"/>
    <property type="match status" value="1"/>
</dbReference>
<dbReference type="AlphaFoldDB" id="A0A9W6XMI8"/>
<evidence type="ECO:0000259" key="1">
    <source>
        <dbReference type="Pfam" id="PF13358"/>
    </source>
</evidence>
<keyword evidence="3" id="KW-1185">Reference proteome</keyword>
<sequence>MTVWRPPYSPVVVHLFCKRMTYHDDFRWRAIALLHVYDVPVAHVSELLGPKQRTIRRWYSLFLRDGIVNDNTEHSRHQRWPDEVLQAVEVYVSDHPTFYIEELRDHIVLLFPELPNVSTSTICRVLNFDLNLSQKVPSKAAREAVPAEIEVFRSKLRPIYSFADQLVFIDETSKEGRHAYRRYGWSRRNTKAVVKLPFRRGKRLSIMAALDVNGFFGWDWIEGTFSRGRFHDAFVKCVFPHLNPWPLPRSIVIMDNAKIHAYPELEAVVHACGARLLFLPPYCPQLNPIEACFGLLKRWLQKHANLVFPLYPEMVLDAAMRLCTRHDDNGCHSTFQHCGYLGASLRDETFDALKDL</sequence>
<gene>
    <name evidence="2" type="ORF">Pfra01_001338600</name>
</gene>
<dbReference type="InterPro" id="IPR038717">
    <property type="entry name" value="Tc1-like_DDE_dom"/>
</dbReference>
<dbReference type="NCBIfam" id="NF033545">
    <property type="entry name" value="transpos_IS630"/>
    <property type="match status" value="1"/>
</dbReference>
<dbReference type="InterPro" id="IPR009057">
    <property type="entry name" value="Homeodomain-like_sf"/>
</dbReference>
<evidence type="ECO:0000313" key="3">
    <source>
        <dbReference type="Proteomes" id="UP001165121"/>
    </source>
</evidence>
<name>A0A9W6XMI8_9STRA</name>
<feature type="domain" description="Tc1-like transposase DDE" evidence="1">
    <location>
        <begin position="165"/>
        <end position="304"/>
    </location>
</feature>
<evidence type="ECO:0000313" key="2">
    <source>
        <dbReference type="EMBL" id="GMF41808.1"/>
    </source>
</evidence>
<dbReference type="PANTHER" id="PTHR46564:SF1">
    <property type="entry name" value="TRANSPOSASE"/>
    <property type="match status" value="1"/>
</dbReference>
<dbReference type="PANTHER" id="PTHR46564">
    <property type="entry name" value="TRANSPOSASE"/>
    <property type="match status" value="1"/>
</dbReference>
<dbReference type="SUPFAM" id="SSF46689">
    <property type="entry name" value="Homeodomain-like"/>
    <property type="match status" value="1"/>
</dbReference>